<name>A0A366GZ89_9GAMM</name>
<evidence type="ECO:0000313" key="7">
    <source>
        <dbReference type="Proteomes" id="UP000252995"/>
    </source>
</evidence>
<dbReference type="AlphaFoldDB" id="A0A366GZ89"/>
<dbReference type="Proteomes" id="UP000252995">
    <property type="component" value="Unassembled WGS sequence"/>
</dbReference>
<evidence type="ECO:0000256" key="2">
    <source>
        <dbReference type="ARBA" id="ARBA00005722"/>
    </source>
</evidence>
<dbReference type="InterPro" id="IPR010583">
    <property type="entry name" value="MipA"/>
</dbReference>
<comment type="caution">
    <text evidence="6">The sequence shown here is derived from an EMBL/GenBank/DDBJ whole genome shotgun (WGS) entry which is preliminary data.</text>
</comment>
<dbReference type="Pfam" id="PF06629">
    <property type="entry name" value="MipA"/>
    <property type="match status" value="1"/>
</dbReference>
<evidence type="ECO:0000313" key="6">
    <source>
        <dbReference type="EMBL" id="RBP33951.1"/>
    </source>
</evidence>
<accession>A0A366GZ89</accession>
<keyword evidence="3" id="KW-0732">Signal</keyword>
<evidence type="ECO:0000256" key="1">
    <source>
        <dbReference type="ARBA" id="ARBA00004442"/>
    </source>
</evidence>
<gene>
    <name evidence="6" type="ORF">DET50_101294</name>
</gene>
<protein>
    <submittedName>
        <fullName evidence="6">Outer membrane scaffolding protein for murein synthesis (MipA/OmpV family)</fullName>
    </submittedName>
</protein>
<dbReference type="PANTHER" id="PTHR38776:SF1">
    <property type="entry name" value="MLTA-INTERACTING PROTEIN-RELATED"/>
    <property type="match status" value="1"/>
</dbReference>
<reference evidence="6 7" key="1">
    <citation type="submission" date="2018-06" db="EMBL/GenBank/DDBJ databases">
        <title>Freshwater and sediment microbial communities from various areas in North America, analyzing microbe dynamics in response to fracking.</title>
        <authorList>
            <person name="Lamendella R."/>
        </authorList>
    </citation>
    <scope>NUCLEOTIDE SEQUENCE [LARGE SCALE GENOMIC DNA]</scope>
    <source>
        <strain evidence="6 7">114J</strain>
    </source>
</reference>
<keyword evidence="4" id="KW-0472">Membrane</keyword>
<comment type="subcellular location">
    <subcellularLocation>
        <location evidence="1">Cell outer membrane</location>
    </subcellularLocation>
</comment>
<sequence length="277" mass="30601">MKKFIGLTLAIFVQVFFVQTAIGEESRTALVPLPSVDDFTRGEDGWGVGLGLGIEYESAYEGSDEYELEVDPAGAVQWRNGNDIYYWAGAALGWRGLRSQAWLFDVSVAFPFEEGREESDSEDGRLDGLGDIDGSTEIVLQARRALDSDWRYWLDGRLIASEDGSLGIFGAGRRFGDQTDGTGSDLSLVLVFHDSDYANRDFGINAEQAVNSGLAETDLDGGFRSIGLNYTFRYFVSDNWQLYGEALYEHFSSDVRDSPIARSDFEAEVGVGAIYVF</sequence>
<dbReference type="RefSeq" id="WP_113861110.1">
    <property type="nucleotide sequence ID" value="NZ_QNRO01000001.1"/>
</dbReference>
<evidence type="ECO:0000256" key="4">
    <source>
        <dbReference type="ARBA" id="ARBA00023136"/>
    </source>
</evidence>
<dbReference type="GO" id="GO:0009279">
    <property type="term" value="C:cell outer membrane"/>
    <property type="evidence" value="ECO:0007669"/>
    <property type="project" value="UniProtKB-SubCell"/>
</dbReference>
<comment type="similarity">
    <text evidence="2">Belongs to the MipA/OmpV family.</text>
</comment>
<keyword evidence="5" id="KW-0998">Cell outer membrane</keyword>
<proteinExistence type="inferred from homology"/>
<dbReference type="EMBL" id="QNRO01000001">
    <property type="protein sequence ID" value="RBP33951.1"/>
    <property type="molecule type" value="Genomic_DNA"/>
</dbReference>
<organism evidence="6 7">
    <name type="scientific">Marinobacter pelagius</name>
    <dbReference type="NCBI Taxonomy" id="379482"/>
    <lineage>
        <taxon>Bacteria</taxon>
        <taxon>Pseudomonadati</taxon>
        <taxon>Pseudomonadota</taxon>
        <taxon>Gammaproteobacteria</taxon>
        <taxon>Pseudomonadales</taxon>
        <taxon>Marinobacteraceae</taxon>
        <taxon>Marinobacter</taxon>
    </lineage>
</organism>
<dbReference type="STRING" id="379482.SAMN04487961_3503"/>
<dbReference type="OrthoDB" id="5827747at2"/>
<evidence type="ECO:0000256" key="3">
    <source>
        <dbReference type="ARBA" id="ARBA00022729"/>
    </source>
</evidence>
<dbReference type="PANTHER" id="PTHR38776">
    <property type="entry name" value="MLTA-INTERACTING PROTEIN-RELATED"/>
    <property type="match status" value="1"/>
</dbReference>
<evidence type="ECO:0000256" key="5">
    <source>
        <dbReference type="ARBA" id="ARBA00023237"/>
    </source>
</evidence>